<dbReference type="InParanoid" id="D6WS34"/>
<evidence type="ECO:0000256" key="3">
    <source>
        <dbReference type="ARBA" id="ARBA00022989"/>
    </source>
</evidence>
<dbReference type="Pfam" id="PF07782">
    <property type="entry name" value="DC_STAMP"/>
    <property type="match status" value="1"/>
</dbReference>
<proteinExistence type="predicted"/>
<evidence type="ECO:0000256" key="5">
    <source>
        <dbReference type="SAM" id="MobiDB-lite"/>
    </source>
</evidence>
<keyword evidence="4 6" id="KW-0472">Membrane</keyword>
<feature type="compositionally biased region" description="Basic and acidic residues" evidence="5">
    <location>
        <begin position="728"/>
        <end position="751"/>
    </location>
</feature>
<feature type="transmembrane region" description="Helical" evidence="6">
    <location>
        <begin position="470"/>
        <end position="494"/>
    </location>
</feature>
<dbReference type="InterPro" id="IPR012858">
    <property type="entry name" value="DC_STAMP-like"/>
</dbReference>
<sequence>MAHFRAFCKGLSLNGLKKNLIKEKSDAVKLYHHETPRLTLGQRCRHCRINCVLRMRKCCSLPQNSRFRRFLYKLKHDGSFENYIMKSILGFIGGFILTYIFFMFFVVQLNFKLSTATMMCSIFGSVLMLGLAFSRYIRCVVFLTLPQFFSKRGRQALLAYAFILAITGPAKNTLNNMGILSESMACGQEQLKSAVRQIIDVIKKPFYAIRDAIKSVVKTIKVIIKKIKEILLKIKKIIMAILRVIKAAFQFLGKILNVCNKELGTPFQRCARVFDNAIQDCNAKLGPWFNWLCSIAYLVKSVCYIVKIFDYVCMLVDFISNSVIGVVIRKVKGFIRHVRTMFYVRIKFSHSFHFQTNSSKSYSEVAEGIVGEIKERTQALAMFFDFVSLLTSFFFVFLLVKVLHYRFRFLTSERFDNKYITRDFREIDLQRAKLGRETVLPLNNRERTMYITISSCRLVKTEKRKLSQSAVVLFVATLKLCAHMLVDYSLFWVLNLIRYHGRFQSKVTAPNLPSVRIEGKGLLADLLRSIVKAFKPLGIELEIDTVPCLPNPIPPDYDRYVQIGSLLILCWFLAILEPYGLRLRHWIMCYYHPVRAKQRAVWLFNHIMRSRLSFLKFARRQLRRNVLGQKGLTKITFKEFLRAKLRCRIFRLCLGPDKQDACLLCGEVFRESDEIKPIKCATPGCPGIYCKQCFDDLENLCTVCLSPIDYGDLSDISEELGSNDDDFDDKKPPKSDDDDPEKIQLLHKNDDSGNSSEDSQHSYTYQYEKKPSEVHEREWSKTSFRDVEGQKKRDYASMDDFRENSRTSDTNFRLKKTLTTTNLFKNDTIEKGHESSPDTEDKNTDSA</sequence>
<dbReference type="OMA" id="DAKDNCM"/>
<keyword evidence="3 6" id="KW-1133">Transmembrane helix</keyword>
<keyword evidence="10" id="KW-1185">Reference proteome</keyword>
<dbReference type="Pfam" id="PF26037">
    <property type="entry name" value="zf-RING_DCST1_C"/>
    <property type="match status" value="1"/>
</dbReference>
<feature type="domain" description="E3 ubiquitin-protein ligase DCST1-like C-terminal" evidence="8">
    <location>
        <begin position="661"/>
        <end position="707"/>
    </location>
</feature>
<evidence type="ECO:0000256" key="2">
    <source>
        <dbReference type="ARBA" id="ARBA00022692"/>
    </source>
</evidence>
<dbReference type="PANTHER" id="PTHR21041">
    <property type="entry name" value="DENDRITIC CELL-SPECIFIC TRANSMEMBRANE PROTEIN"/>
    <property type="match status" value="1"/>
</dbReference>
<feature type="domain" description="Dendritic cell-specific transmembrane protein-like" evidence="7">
    <location>
        <begin position="415"/>
        <end position="604"/>
    </location>
</feature>
<evidence type="ECO:0000259" key="7">
    <source>
        <dbReference type="Pfam" id="PF07782"/>
    </source>
</evidence>
<evidence type="ECO:0000256" key="1">
    <source>
        <dbReference type="ARBA" id="ARBA00004141"/>
    </source>
</evidence>
<dbReference type="AlphaFoldDB" id="D6WS34"/>
<feature type="transmembrane region" description="Helical" evidence="6">
    <location>
        <begin position="83"/>
        <end position="107"/>
    </location>
</feature>
<dbReference type="OrthoDB" id="6598372at2759"/>
<dbReference type="Pfam" id="PF26039">
    <property type="entry name" value="Dcst2"/>
    <property type="match status" value="1"/>
</dbReference>
<dbReference type="EMBL" id="KQ971354">
    <property type="protein sequence ID" value="EFA05941.2"/>
    <property type="molecule type" value="Genomic_DNA"/>
</dbReference>
<dbReference type="KEGG" id="tca:664592"/>
<dbReference type="STRING" id="7070.D6WS34"/>
<evidence type="ECO:0000313" key="10">
    <source>
        <dbReference type="Proteomes" id="UP000007266"/>
    </source>
</evidence>
<dbReference type="eggNOG" id="KOG3726">
    <property type="taxonomic scope" value="Eukaryota"/>
</dbReference>
<dbReference type="PANTHER" id="PTHR21041:SF9">
    <property type="entry name" value="DENDRITIC CELL-SPECIFIC TRANSMEMBRANE PROTEIN-LIKE DOMAIN-CONTAINING PROTEIN"/>
    <property type="match status" value="1"/>
</dbReference>
<feature type="compositionally biased region" description="Basic and acidic residues" evidence="5">
    <location>
        <begin position="827"/>
        <end position="847"/>
    </location>
</feature>
<evidence type="ECO:0000313" key="9">
    <source>
        <dbReference type="EMBL" id="EFA05941.2"/>
    </source>
</evidence>
<evidence type="ECO:0000256" key="6">
    <source>
        <dbReference type="SAM" id="Phobius"/>
    </source>
</evidence>
<feature type="compositionally biased region" description="Low complexity" evidence="5">
    <location>
        <begin position="817"/>
        <end position="826"/>
    </location>
</feature>
<feature type="region of interest" description="Disordered" evidence="5">
    <location>
        <begin position="719"/>
        <end position="847"/>
    </location>
</feature>
<comment type="subcellular location">
    <subcellularLocation>
        <location evidence="1">Membrane</location>
        <topology evidence="1">Multi-pass membrane protein</topology>
    </subcellularLocation>
</comment>
<feature type="transmembrane region" description="Helical" evidence="6">
    <location>
        <begin position="113"/>
        <end position="137"/>
    </location>
</feature>
<protein>
    <submittedName>
        <fullName evidence="9">DC-STAMP domain-containing protein 2-like Protein</fullName>
    </submittedName>
</protein>
<feature type="compositionally biased region" description="Basic and acidic residues" evidence="5">
    <location>
        <begin position="767"/>
        <end position="806"/>
    </location>
</feature>
<evidence type="ECO:0000256" key="4">
    <source>
        <dbReference type="ARBA" id="ARBA00023136"/>
    </source>
</evidence>
<dbReference type="InterPro" id="IPR051856">
    <property type="entry name" value="CSR-E3_Ligase_Protein"/>
</dbReference>
<feature type="compositionally biased region" description="Polar residues" evidence="5">
    <location>
        <begin position="752"/>
        <end position="765"/>
    </location>
</feature>
<organism evidence="9 10">
    <name type="scientific">Tribolium castaneum</name>
    <name type="common">Red flour beetle</name>
    <dbReference type="NCBI Taxonomy" id="7070"/>
    <lineage>
        <taxon>Eukaryota</taxon>
        <taxon>Metazoa</taxon>
        <taxon>Ecdysozoa</taxon>
        <taxon>Arthropoda</taxon>
        <taxon>Hexapoda</taxon>
        <taxon>Insecta</taxon>
        <taxon>Pterygota</taxon>
        <taxon>Neoptera</taxon>
        <taxon>Endopterygota</taxon>
        <taxon>Coleoptera</taxon>
        <taxon>Polyphaga</taxon>
        <taxon>Cucujiformia</taxon>
        <taxon>Tenebrionidae</taxon>
        <taxon>Tenebrionidae incertae sedis</taxon>
        <taxon>Tribolium</taxon>
    </lineage>
</organism>
<dbReference type="InterPro" id="IPR058842">
    <property type="entry name" value="DCST1_C"/>
</dbReference>
<name>D6WS34_TRICA</name>
<evidence type="ECO:0000259" key="8">
    <source>
        <dbReference type="Pfam" id="PF26037"/>
    </source>
</evidence>
<dbReference type="HOGENOM" id="CLU_015030_0_0_1"/>
<dbReference type="GO" id="GO:0016020">
    <property type="term" value="C:membrane"/>
    <property type="evidence" value="ECO:0007669"/>
    <property type="project" value="UniProtKB-SubCell"/>
</dbReference>
<gene>
    <name evidence="9" type="primary">AUGUSTUS-3.0.2_08759</name>
    <name evidence="9" type="ORF">TcasGA2_TC008759</name>
</gene>
<feature type="transmembrane region" description="Helical" evidence="6">
    <location>
        <begin position="379"/>
        <end position="400"/>
    </location>
</feature>
<reference evidence="9 10" key="1">
    <citation type="journal article" date="2008" name="Nature">
        <title>The genome of the model beetle and pest Tribolium castaneum.</title>
        <authorList>
            <consortium name="Tribolium Genome Sequencing Consortium"/>
            <person name="Richards S."/>
            <person name="Gibbs R.A."/>
            <person name="Weinstock G.M."/>
            <person name="Brown S.J."/>
            <person name="Denell R."/>
            <person name="Beeman R.W."/>
            <person name="Gibbs R."/>
            <person name="Beeman R.W."/>
            <person name="Brown S.J."/>
            <person name="Bucher G."/>
            <person name="Friedrich M."/>
            <person name="Grimmelikhuijzen C.J."/>
            <person name="Klingler M."/>
            <person name="Lorenzen M."/>
            <person name="Richards S."/>
            <person name="Roth S."/>
            <person name="Schroder R."/>
            <person name="Tautz D."/>
            <person name="Zdobnov E.M."/>
            <person name="Muzny D."/>
            <person name="Gibbs R.A."/>
            <person name="Weinstock G.M."/>
            <person name="Attaway T."/>
            <person name="Bell S."/>
            <person name="Buhay C.J."/>
            <person name="Chandrabose M.N."/>
            <person name="Chavez D."/>
            <person name="Clerk-Blankenburg K.P."/>
            <person name="Cree A."/>
            <person name="Dao M."/>
            <person name="Davis C."/>
            <person name="Chacko J."/>
            <person name="Dinh H."/>
            <person name="Dugan-Rocha S."/>
            <person name="Fowler G."/>
            <person name="Garner T.T."/>
            <person name="Garnes J."/>
            <person name="Gnirke A."/>
            <person name="Hawes A."/>
            <person name="Hernandez J."/>
            <person name="Hines S."/>
            <person name="Holder M."/>
            <person name="Hume J."/>
            <person name="Jhangiani S.N."/>
            <person name="Joshi V."/>
            <person name="Khan Z.M."/>
            <person name="Jackson L."/>
            <person name="Kovar C."/>
            <person name="Kowis A."/>
            <person name="Lee S."/>
            <person name="Lewis L.R."/>
            <person name="Margolis J."/>
            <person name="Morgan M."/>
            <person name="Nazareth L.V."/>
            <person name="Nguyen N."/>
            <person name="Okwuonu G."/>
            <person name="Parker D."/>
            <person name="Richards S."/>
            <person name="Ruiz S.J."/>
            <person name="Santibanez J."/>
            <person name="Savard J."/>
            <person name="Scherer S.E."/>
            <person name="Schneider B."/>
            <person name="Sodergren E."/>
            <person name="Tautz D."/>
            <person name="Vattahil S."/>
            <person name="Villasana D."/>
            <person name="White C.S."/>
            <person name="Wright R."/>
            <person name="Park Y."/>
            <person name="Beeman R.W."/>
            <person name="Lord J."/>
            <person name="Oppert B."/>
            <person name="Lorenzen M."/>
            <person name="Brown S."/>
            <person name="Wang L."/>
            <person name="Savard J."/>
            <person name="Tautz D."/>
            <person name="Richards S."/>
            <person name="Weinstock G."/>
            <person name="Gibbs R.A."/>
            <person name="Liu Y."/>
            <person name="Worley K."/>
            <person name="Weinstock G."/>
            <person name="Elsik C.G."/>
            <person name="Reese J.T."/>
            <person name="Elhaik E."/>
            <person name="Landan G."/>
            <person name="Graur D."/>
            <person name="Arensburger P."/>
            <person name="Atkinson P."/>
            <person name="Beeman R.W."/>
            <person name="Beidler J."/>
            <person name="Brown S.J."/>
            <person name="Demuth J.P."/>
            <person name="Drury D.W."/>
            <person name="Du Y.Z."/>
            <person name="Fujiwara H."/>
            <person name="Lorenzen M."/>
            <person name="Maselli V."/>
            <person name="Osanai M."/>
            <person name="Park Y."/>
            <person name="Robertson H.M."/>
            <person name="Tu Z."/>
            <person name="Wang J.J."/>
            <person name="Wang S."/>
            <person name="Richards S."/>
            <person name="Song H."/>
            <person name="Zhang L."/>
            <person name="Sodergren E."/>
            <person name="Werner D."/>
            <person name="Stanke M."/>
            <person name="Morgenstern B."/>
            <person name="Solovyev V."/>
            <person name="Kosarev P."/>
            <person name="Brown G."/>
            <person name="Chen H.C."/>
            <person name="Ermolaeva O."/>
            <person name="Hlavina W."/>
            <person name="Kapustin Y."/>
            <person name="Kiryutin B."/>
            <person name="Kitts P."/>
            <person name="Maglott D."/>
            <person name="Pruitt K."/>
            <person name="Sapojnikov V."/>
            <person name="Souvorov A."/>
            <person name="Mackey A.J."/>
            <person name="Waterhouse R.M."/>
            <person name="Wyder S."/>
            <person name="Zdobnov E.M."/>
            <person name="Zdobnov E.M."/>
            <person name="Wyder S."/>
            <person name="Kriventseva E.V."/>
            <person name="Kadowaki T."/>
            <person name="Bork P."/>
            <person name="Aranda M."/>
            <person name="Bao R."/>
            <person name="Beermann A."/>
            <person name="Berns N."/>
            <person name="Bolognesi R."/>
            <person name="Bonneton F."/>
            <person name="Bopp D."/>
            <person name="Brown S.J."/>
            <person name="Bucher G."/>
            <person name="Butts T."/>
            <person name="Chaumot A."/>
            <person name="Denell R.E."/>
            <person name="Ferrier D.E."/>
            <person name="Friedrich M."/>
            <person name="Gordon C.M."/>
            <person name="Jindra M."/>
            <person name="Klingler M."/>
            <person name="Lan Q."/>
            <person name="Lattorff H.M."/>
            <person name="Laudet V."/>
            <person name="von Levetsow C."/>
            <person name="Liu Z."/>
            <person name="Lutz R."/>
            <person name="Lynch J.A."/>
            <person name="da Fonseca R.N."/>
            <person name="Posnien N."/>
            <person name="Reuter R."/>
            <person name="Roth S."/>
            <person name="Savard J."/>
            <person name="Schinko J.B."/>
            <person name="Schmitt C."/>
            <person name="Schoppmeier M."/>
            <person name="Schroder R."/>
            <person name="Shippy T.D."/>
            <person name="Simonnet F."/>
            <person name="Marques-Souza H."/>
            <person name="Tautz D."/>
            <person name="Tomoyasu Y."/>
            <person name="Trauner J."/>
            <person name="Van der Zee M."/>
            <person name="Vervoort M."/>
            <person name="Wittkopp N."/>
            <person name="Wimmer E.A."/>
            <person name="Yang X."/>
            <person name="Jones A.K."/>
            <person name="Sattelle D.B."/>
            <person name="Ebert P.R."/>
            <person name="Nelson D."/>
            <person name="Scott J.G."/>
            <person name="Beeman R.W."/>
            <person name="Muthukrishnan S."/>
            <person name="Kramer K.J."/>
            <person name="Arakane Y."/>
            <person name="Beeman R.W."/>
            <person name="Zhu Q."/>
            <person name="Hogenkamp D."/>
            <person name="Dixit R."/>
            <person name="Oppert B."/>
            <person name="Jiang H."/>
            <person name="Zou Z."/>
            <person name="Marshall J."/>
            <person name="Elpidina E."/>
            <person name="Vinokurov K."/>
            <person name="Oppert C."/>
            <person name="Zou Z."/>
            <person name="Evans J."/>
            <person name="Lu Z."/>
            <person name="Zhao P."/>
            <person name="Sumathipala N."/>
            <person name="Altincicek B."/>
            <person name="Vilcinskas A."/>
            <person name="Williams M."/>
            <person name="Hultmark D."/>
            <person name="Hetru C."/>
            <person name="Jiang H."/>
            <person name="Grimmelikhuijzen C.J."/>
            <person name="Hauser F."/>
            <person name="Cazzamali G."/>
            <person name="Williamson M."/>
            <person name="Park Y."/>
            <person name="Li B."/>
            <person name="Tanaka Y."/>
            <person name="Predel R."/>
            <person name="Neupert S."/>
            <person name="Schachtner J."/>
            <person name="Verleyen P."/>
            <person name="Raible F."/>
            <person name="Bork P."/>
            <person name="Friedrich M."/>
            <person name="Walden K.K."/>
            <person name="Robertson H.M."/>
            <person name="Angeli S."/>
            <person name="Foret S."/>
            <person name="Bucher G."/>
            <person name="Schuetz S."/>
            <person name="Maleszka R."/>
            <person name="Wimmer E.A."/>
            <person name="Beeman R.W."/>
            <person name="Lorenzen M."/>
            <person name="Tomoyasu Y."/>
            <person name="Miller S.C."/>
            <person name="Grossmann D."/>
            <person name="Bucher G."/>
        </authorList>
    </citation>
    <scope>NUCLEOTIDE SEQUENCE [LARGE SCALE GENOMIC DNA]</scope>
    <source>
        <strain evidence="9 10">Georgia GA2</strain>
    </source>
</reference>
<feature type="transmembrane region" description="Helical" evidence="6">
    <location>
        <begin position="157"/>
        <end position="174"/>
    </location>
</feature>
<dbReference type="Proteomes" id="UP000007266">
    <property type="component" value="Linkage group 7"/>
</dbReference>
<reference evidence="9 10" key="2">
    <citation type="journal article" date="2010" name="Nucleic Acids Res.">
        <title>BeetleBase in 2010: revisions to provide comprehensive genomic information for Tribolium castaneum.</title>
        <authorList>
            <person name="Kim H.S."/>
            <person name="Murphy T."/>
            <person name="Xia J."/>
            <person name="Caragea D."/>
            <person name="Park Y."/>
            <person name="Beeman R.W."/>
            <person name="Lorenzen M.D."/>
            <person name="Butcher S."/>
            <person name="Manak J.R."/>
            <person name="Brown S.J."/>
        </authorList>
    </citation>
    <scope>GENOME REANNOTATION</scope>
    <source>
        <strain evidence="9 10">Georgia GA2</strain>
    </source>
</reference>
<keyword evidence="2 6" id="KW-0812">Transmembrane</keyword>
<accession>D6WS34</accession>